<proteinExistence type="inferred from homology"/>
<accession>A0A4Q7MMG0</accession>
<dbReference type="GO" id="GO:0050568">
    <property type="term" value="F:protein-glutamine glutaminase activity"/>
    <property type="evidence" value="ECO:0007669"/>
    <property type="project" value="UniProtKB-UniRule"/>
</dbReference>
<dbReference type="HAMAP" id="MF_01440">
    <property type="entry name" value="CheD"/>
    <property type="match status" value="1"/>
</dbReference>
<dbReference type="Pfam" id="PF03975">
    <property type="entry name" value="CheD"/>
    <property type="match status" value="1"/>
</dbReference>
<evidence type="ECO:0000313" key="4">
    <source>
        <dbReference type="EMBL" id="RZS69621.1"/>
    </source>
</evidence>
<dbReference type="Proteomes" id="UP000292039">
    <property type="component" value="Unassembled WGS sequence"/>
</dbReference>
<comment type="similarity">
    <text evidence="3">Belongs to the CheD family.</text>
</comment>
<protein>
    <recommendedName>
        <fullName evidence="3">Probable chemoreceptor glutamine deamidase CheD</fullName>
        <ecNumber evidence="3">3.5.1.44</ecNumber>
    </recommendedName>
</protein>
<name>A0A4Q7MMG0_9BURK</name>
<keyword evidence="2 3" id="KW-0378">Hydrolase</keyword>
<organism evidence="4 5">
    <name type="scientific">Kerstersia gyiorum</name>
    <dbReference type="NCBI Taxonomy" id="206506"/>
    <lineage>
        <taxon>Bacteria</taxon>
        <taxon>Pseudomonadati</taxon>
        <taxon>Pseudomonadota</taxon>
        <taxon>Betaproteobacteria</taxon>
        <taxon>Burkholderiales</taxon>
        <taxon>Alcaligenaceae</taxon>
        <taxon>Kerstersia</taxon>
    </lineage>
</organism>
<comment type="function">
    <text evidence="3">Probably deamidates glutamine residues to glutamate on methyl-accepting chemotaxis receptors (MCPs), playing an important role in chemotaxis.</text>
</comment>
<dbReference type="PANTHER" id="PTHR35147:SF2">
    <property type="entry name" value="CHEMORECEPTOR GLUTAMINE DEAMIDASE CHED-RELATED"/>
    <property type="match status" value="1"/>
</dbReference>
<reference evidence="4 5" key="1">
    <citation type="submission" date="2019-02" db="EMBL/GenBank/DDBJ databases">
        <title>Genomic Encyclopedia of Type Strains, Phase IV (KMG-IV): sequencing the most valuable type-strain genomes for metagenomic binning, comparative biology and taxonomic classification.</title>
        <authorList>
            <person name="Goeker M."/>
        </authorList>
    </citation>
    <scope>NUCLEOTIDE SEQUENCE [LARGE SCALE GENOMIC DNA]</scope>
    <source>
        <strain evidence="4 5">DSM 16618</strain>
    </source>
</reference>
<dbReference type="SUPFAM" id="SSF64438">
    <property type="entry name" value="CNF1/YfiH-like putative cysteine hydrolases"/>
    <property type="match status" value="1"/>
</dbReference>
<evidence type="ECO:0000256" key="3">
    <source>
        <dbReference type="HAMAP-Rule" id="MF_01440"/>
    </source>
</evidence>
<keyword evidence="1 3" id="KW-0145">Chemotaxis</keyword>
<dbReference type="InterPro" id="IPR038592">
    <property type="entry name" value="CheD-like_sf"/>
</dbReference>
<dbReference type="EMBL" id="SGWZ01000003">
    <property type="protein sequence ID" value="RZS69621.1"/>
    <property type="molecule type" value="Genomic_DNA"/>
</dbReference>
<comment type="catalytic activity">
    <reaction evidence="3">
        <text>L-glutaminyl-[protein] + H2O = L-glutamyl-[protein] + NH4(+)</text>
        <dbReference type="Rhea" id="RHEA:16441"/>
        <dbReference type="Rhea" id="RHEA-COMP:10207"/>
        <dbReference type="Rhea" id="RHEA-COMP:10208"/>
        <dbReference type="ChEBI" id="CHEBI:15377"/>
        <dbReference type="ChEBI" id="CHEBI:28938"/>
        <dbReference type="ChEBI" id="CHEBI:29973"/>
        <dbReference type="ChEBI" id="CHEBI:30011"/>
        <dbReference type="EC" id="3.5.1.44"/>
    </reaction>
</comment>
<dbReference type="InterPro" id="IPR011324">
    <property type="entry name" value="Cytotoxic_necrot_fac-like_cat"/>
</dbReference>
<dbReference type="GO" id="GO:0006935">
    <property type="term" value="P:chemotaxis"/>
    <property type="evidence" value="ECO:0007669"/>
    <property type="project" value="UniProtKB-UniRule"/>
</dbReference>
<comment type="caution">
    <text evidence="4">The sequence shown here is derived from an EMBL/GenBank/DDBJ whole genome shotgun (WGS) entry which is preliminary data.</text>
</comment>
<dbReference type="InterPro" id="IPR005659">
    <property type="entry name" value="Chemorcpt_Glu_NH3ase_CheD"/>
</dbReference>
<dbReference type="PANTHER" id="PTHR35147">
    <property type="entry name" value="CHEMORECEPTOR GLUTAMINE DEAMIDASE CHED-RELATED"/>
    <property type="match status" value="1"/>
</dbReference>
<dbReference type="AlphaFoldDB" id="A0A4Q7MMG0"/>
<sequence length="230" mass="24540">MSHAQAGREADVQQEWSVSIHAGVRASIRYFDQGEQCQAVKVLPNEYYVAAPGDGLLLTTVLGSCVAACVRDGANGVGGMNHFILPGVAPTESGRAPAGSMRYGQHAMDTLIEALIRAGAQRQRLEAKVFGGGAVLAGVTRMAVGASNAKFVRAYLERAGIPVIAHDLGGTQARRVNFFPASGLTRVRRFGGQQADAAEREALAWAARVRALEHEPDERLYLGNSKQEKQ</sequence>
<dbReference type="RefSeq" id="WP_068371902.1">
    <property type="nucleotide sequence ID" value="NZ_CBCSEB010000011.1"/>
</dbReference>
<evidence type="ECO:0000313" key="5">
    <source>
        <dbReference type="Proteomes" id="UP000292039"/>
    </source>
</evidence>
<evidence type="ECO:0000256" key="2">
    <source>
        <dbReference type="ARBA" id="ARBA00022801"/>
    </source>
</evidence>
<dbReference type="EC" id="3.5.1.44" evidence="3"/>
<gene>
    <name evidence="3" type="primary">cheD</name>
    <name evidence="4" type="ORF">EV679_2225</name>
</gene>
<dbReference type="Gene3D" id="3.30.1330.200">
    <property type="match status" value="1"/>
</dbReference>
<dbReference type="CDD" id="cd16352">
    <property type="entry name" value="CheD"/>
    <property type="match status" value="1"/>
</dbReference>
<evidence type="ECO:0000256" key="1">
    <source>
        <dbReference type="ARBA" id="ARBA00022500"/>
    </source>
</evidence>